<dbReference type="EMBL" id="MFSV01000196">
    <property type="protein sequence ID" value="OGI56189.1"/>
    <property type="molecule type" value="Genomic_DNA"/>
</dbReference>
<dbReference type="Proteomes" id="UP000177950">
    <property type="component" value="Unassembled WGS sequence"/>
</dbReference>
<accession>A0A1F6UFQ0</accession>
<evidence type="ECO:0000313" key="2">
    <source>
        <dbReference type="Proteomes" id="UP000177950"/>
    </source>
</evidence>
<gene>
    <name evidence="1" type="ORF">A2V58_02380</name>
</gene>
<dbReference type="AlphaFoldDB" id="A0A1F6UFQ0"/>
<proteinExistence type="predicted"/>
<name>A0A1F6UFQ0_9PROT</name>
<reference evidence="1 2" key="1">
    <citation type="journal article" date="2016" name="Nat. Commun.">
        <title>Thousands of microbial genomes shed light on interconnected biogeochemical processes in an aquifer system.</title>
        <authorList>
            <person name="Anantharaman K."/>
            <person name="Brown C.T."/>
            <person name="Hug L.A."/>
            <person name="Sharon I."/>
            <person name="Castelle C.J."/>
            <person name="Probst A.J."/>
            <person name="Thomas B.C."/>
            <person name="Singh A."/>
            <person name="Wilkins M.J."/>
            <person name="Karaoz U."/>
            <person name="Brodie E.L."/>
            <person name="Williams K.H."/>
            <person name="Hubbard S.S."/>
            <person name="Banfield J.F."/>
        </authorList>
    </citation>
    <scope>NUCLEOTIDE SEQUENCE [LARGE SCALE GENOMIC DNA]</scope>
</reference>
<sequence>MALRIKTKWNTKGPKTLADRASVVGVYIWRTAQETCKRMEKAEFSFGGDQQFVAVLTEIVAFSLQVTDRIIYGQMSEDDRHTFINALGRHLAATAQSNLADFLGEGDHVTRFIETLNARAADYAEFEYTATGPGYLFLRYMAEKVSAAMAAIDNKWVLEHVMEIEAPEVIKTVKRVVGEVLGVKAA</sequence>
<organism evidence="1 2">
    <name type="scientific">Candidatus Muproteobacteria bacterium RBG_19FT_COMBO_61_10</name>
    <dbReference type="NCBI Taxonomy" id="1817761"/>
    <lineage>
        <taxon>Bacteria</taxon>
        <taxon>Pseudomonadati</taxon>
        <taxon>Pseudomonadota</taxon>
        <taxon>Candidatus Muproteobacteria</taxon>
    </lineage>
</organism>
<evidence type="ECO:0000313" key="1">
    <source>
        <dbReference type="EMBL" id="OGI56189.1"/>
    </source>
</evidence>
<protein>
    <submittedName>
        <fullName evidence="1">Uncharacterized protein</fullName>
    </submittedName>
</protein>
<comment type="caution">
    <text evidence="1">The sequence shown here is derived from an EMBL/GenBank/DDBJ whole genome shotgun (WGS) entry which is preliminary data.</text>
</comment>